<organism evidence="1 2">
    <name type="scientific">Rhodovulum visakhapatnamense</name>
    <dbReference type="NCBI Taxonomy" id="364297"/>
    <lineage>
        <taxon>Bacteria</taxon>
        <taxon>Pseudomonadati</taxon>
        <taxon>Pseudomonadota</taxon>
        <taxon>Alphaproteobacteria</taxon>
        <taxon>Rhodobacterales</taxon>
        <taxon>Paracoccaceae</taxon>
        <taxon>Rhodovulum</taxon>
    </lineage>
</organism>
<keyword evidence="2" id="KW-1185">Reference proteome</keyword>
<reference evidence="2" key="1">
    <citation type="submission" date="2021-01" db="EMBL/GenBank/DDBJ databases">
        <title>Draft genomes of Rhodovulum sulfidophilum.</title>
        <authorList>
            <person name="Guzman M.S."/>
        </authorList>
    </citation>
    <scope>NUCLEOTIDE SEQUENCE [LARGE SCALE GENOMIC DNA]</scope>
    <source>
        <strain evidence="2">AB19</strain>
    </source>
</reference>
<comment type="caution">
    <text evidence="1">The sequence shown here is derived from an EMBL/GenBank/DDBJ whole genome shotgun (WGS) entry which is preliminary data.</text>
</comment>
<protein>
    <submittedName>
        <fullName evidence="1">Uncharacterized protein</fullName>
    </submittedName>
</protein>
<dbReference type="RefSeq" id="WP_075787376.1">
    <property type="nucleotide sequence ID" value="NZ_JAESIL010000159.1"/>
</dbReference>
<accession>A0ABS1RLI4</accession>
<name>A0ABS1RLI4_9RHOB</name>
<sequence>MRQSHLLKITEGTRNELDGGRRRGVLPIGQGDSFGDPADEAVFSWADFTLSDALRMRAYFDLTRSGLKAQDVKSFVGNGFARVEHGDVQRPFDFHNPGPMPWLNPPRGLFDVWEEEIWIAREVWTCADIEEITKGPNFSVTWHGGTKSEIERAVADLKQGFDQRETLSLQLYNLSLARKKVLDAAREINLPELDDLNGGKA</sequence>
<proteinExistence type="predicted"/>
<dbReference type="Proteomes" id="UP000635853">
    <property type="component" value="Unassembled WGS sequence"/>
</dbReference>
<evidence type="ECO:0000313" key="2">
    <source>
        <dbReference type="Proteomes" id="UP000635853"/>
    </source>
</evidence>
<evidence type="ECO:0000313" key="1">
    <source>
        <dbReference type="EMBL" id="MBL3580517.1"/>
    </source>
</evidence>
<gene>
    <name evidence="1" type="ORF">JMJ92_20615</name>
</gene>
<dbReference type="EMBL" id="JAESIL010000159">
    <property type="protein sequence ID" value="MBL3580517.1"/>
    <property type="molecule type" value="Genomic_DNA"/>
</dbReference>